<comment type="caution">
    <text evidence="1">The sequence shown here is derived from an EMBL/GenBank/DDBJ whole genome shotgun (WGS) entry which is preliminary data.</text>
</comment>
<proteinExistence type="predicted"/>
<dbReference type="EMBL" id="PVWO01000209">
    <property type="protein sequence ID" value="PSB55115.1"/>
    <property type="molecule type" value="Genomic_DNA"/>
</dbReference>
<organism evidence="1 2">
    <name type="scientific">Chamaesiphon polymorphus CCALA 037</name>
    <dbReference type="NCBI Taxonomy" id="2107692"/>
    <lineage>
        <taxon>Bacteria</taxon>
        <taxon>Bacillati</taxon>
        <taxon>Cyanobacteriota</taxon>
        <taxon>Cyanophyceae</taxon>
        <taxon>Gomontiellales</taxon>
        <taxon>Chamaesiphonaceae</taxon>
        <taxon>Chamaesiphon</taxon>
    </lineage>
</organism>
<protein>
    <submittedName>
        <fullName evidence="1">Uncharacterized protein</fullName>
    </submittedName>
</protein>
<accession>A0A2T1GCS6</accession>
<keyword evidence="2" id="KW-1185">Reference proteome</keyword>
<name>A0A2T1GCS6_9CYAN</name>
<reference evidence="1 2" key="1">
    <citation type="submission" date="2018-03" db="EMBL/GenBank/DDBJ databases">
        <title>The ancient ancestry and fast evolution of plastids.</title>
        <authorList>
            <person name="Moore K.R."/>
            <person name="Magnabosco C."/>
            <person name="Momper L."/>
            <person name="Gold D.A."/>
            <person name="Bosak T."/>
            <person name="Fournier G.P."/>
        </authorList>
    </citation>
    <scope>NUCLEOTIDE SEQUENCE [LARGE SCALE GENOMIC DNA]</scope>
    <source>
        <strain evidence="1 2">CCALA 037</strain>
    </source>
</reference>
<evidence type="ECO:0000313" key="1">
    <source>
        <dbReference type="EMBL" id="PSB55115.1"/>
    </source>
</evidence>
<sequence>MCIISHKCWGWANTYILFSHLEYPLGSDRHQKIGVIDPIHNSRSLQTSIARDETSKLQFQSCLRSTAMSYSFVLMPQRWPDAIDYLARPIIGDRGTLQVPWLAISSGVANGRFQLVSRAGLDCETALEIIQAATAQLESQSVVWNVAEQRGLIFKKPYLLRAIVSGQTAATPELMDDLSCEQLVSERAMLAASQTLSAPSLLAVIPKRGWLLVCPGKAGEFVKITEMHDLAETMMARDVDRSLSSNVFFWENGSLCGHAVREESSGYVSLGQPQLSAWWV</sequence>
<dbReference type="AlphaFoldDB" id="A0A2T1GCS6"/>
<gene>
    <name evidence="1" type="ORF">C7B77_16060</name>
</gene>
<dbReference type="Proteomes" id="UP000238937">
    <property type="component" value="Unassembled WGS sequence"/>
</dbReference>
<evidence type="ECO:0000313" key="2">
    <source>
        <dbReference type="Proteomes" id="UP000238937"/>
    </source>
</evidence>